<dbReference type="AlphaFoldDB" id="A0A382ZCU5"/>
<sequence length="56" mass="5776">VVKELSAASSRARSASKGIVSLCLRRLSSFAAALFSSSAISESFSTASFSFRLAAS</sequence>
<feature type="non-terminal residue" evidence="1">
    <location>
        <position position="1"/>
    </location>
</feature>
<organism evidence="1">
    <name type="scientific">marine metagenome</name>
    <dbReference type="NCBI Taxonomy" id="408172"/>
    <lineage>
        <taxon>unclassified sequences</taxon>
        <taxon>metagenomes</taxon>
        <taxon>ecological metagenomes</taxon>
    </lineage>
</organism>
<dbReference type="EMBL" id="UINC01182872">
    <property type="protein sequence ID" value="SVD93324.1"/>
    <property type="molecule type" value="Genomic_DNA"/>
</dbReference>
<reference evidence="1" key="1">
    <citation type="submission" date="2018-05" db="EMBL/GenBank/DDBJ databases">
        <authorList>
            <person name="Lanie J.A."/>
            <person name="Ng W.-L."/>
            <person name="Kazmierczak K.M."/>
            <person name="Andrzejewski T.M."/>
            <person name="Davidsen T.M."/>
            <person name="Wayne K.J."/>
            <person name="Tettelin H."/>
            <person name="Glass J.I."/>
            <person name="Rusch D."/>
            <person name="Podicherti R."/>
            <person name="Tsui H.-C.T."/>
            <person name="Winkler M.E."/>
        </authorList>
    </citation>
    <scope>NUCLEOTIDE SEQUENCE</scope>
</reference>
<feature type="non-terminal residue" evidence="1">
    <location>
        <position position="56"/>
    </location>
</feature>
<evidence type="ECO:0000313" key="1">
    <source>
        <dbReference type="EMBL" id="SVD93324.1"/>
    </source>
</evidence>
<accession>A0A382ZCU5</accession>
<proteinExistence type="predicted"/>
<protein>
    <submittedName>
        <fullName evidence="1">Uncharacterized protein</fullName>
    </submittedName>
</protein>
<name>A0A382ZCU5_9ZZZZ</name>
<gene>
    <name evidence="1" type="ORF">METZ01_LOCUS446178</name>
</gene>